<dbReference type="InterPro" id="IPR036237">
    <property type="entry name" value="Xyl_isomerase-like_sf"/>
</dbReference>
<gene>
    <name evidence="3" type="ORF">CWN80_06590</name>
</gene>
<reference evidence="3 4" key="1">
    <citation type="journal article" date="2009" name="Int. J. Syst. Evol. Microbiol.">
        <title>Janibacter hoylei sp. nov., Bacillus isronensis sp. nov. and Bacillus aryabhattai sp. nov., isolated from cryotubes used for collecting air from the upper atmosphere.</title>
        <authorList>
            <person name="Shivaji S."/>
            <person name="Chaturvedi P."/>
            <person name="Begum Z."/>
            <person name="Pindi P.K."/>
            <person name="Manorama R."/>
            <person name="Padmanaban D.A."/>
            <person name="Shouche Y.S."/>
            <person name="Pawar S."/>
            <person name="Vaishampayan P."/>
            <person name="Dutt C.B."/>
            <person name="Datta G.N."/>
            <person name="Manchanda R.K."/>
            <person name="Rao U.R."/>
            <person name="Bhargava P.M."/>
            <person name="Narlikar J.V."/>
        </authorList>
    </citation>
    <scope>NUCLEOTIDE SEQUENCE [LARGE SCALE GENOMIC DNA]</scope>
    <source>
        <strain evidence="3 4">PVAS-1</strain>
    </source>
</reference>
<dbReference type="PANTHER" id="PTHR12110">
    <property type="entry name" value="HYDROXYPYRUVATE ISOMERASE"/>
    <property type="match status" value="1"/>
</dbReference>
<evidence type="ECO:0000256" key="1">
    <source>
        <dbReference type="ARBA" id="ARBA00023277"/>
    </source>
</evidence>
<evidence type="ECO:0000313" key="4">
    <source>
        <dbReference type="Proteomes" id="UP000288711"/>
    </source>
</evidence>
<dbReference type="OrthoDB" id="104997at2"/>
<dbReference type="EMBL" id="PIPF01000006">
    <property type="protein sequence ID" value="RWU84097.1"/>
    <property type="molecule type" value="Genomic_DNA"/>
</dbReference>
<dbReference type="InterPro" id="IPR050312">
    <property type="entry name" value="IolE/XylAMocC-like"/>
</dbReference>
<keyword evidence="1" id="KW-0119">Carbohydrate metabolism</keyword>
<sequence>MTERIAAAPISWGVCEVLGWGWQHQPQTVLTQMRELGIAATEFGPDGFLPDDPQAKADTLAQYGLAAVGQFVPVVLHDPSIDPLPTVETAMAGLVAARATTVVIAAATGAEGYDARPELDEGGWATLVANLDRISDAAAAQGLTATLHPHVGTMVESGEETDRVLAGSRIGLCLDTGHLLIGGGDPVRVAREHPERIAHMHLKDVDLAWARKVQEGSATYTEAVAAGMYVALGRGDVDVAAIVDSLEGAGYAGWYVLEQDTILAGDPADPATPAGAADPVADVRASVDHLATLGRRG</sequence>
<organism evidence="3 4">
    <name type="scientific">Janibacter hoylei PVAS-1</name>
    <dbReference type="NCBI Taxonomy" id="1210046"/>
    <lineage>
        <taxon>Bacteria</taxon>
        <taxon>Bacillati</taxon>
        <taxon>Actinomycetota</taxon>
        <taxon>Actinomycetes</taxon>
        <taxon>Micrococcales</taxon>
        <taxon>Intrasporangiaceae</taxon>
        <taxon>Janibacter</taxon>
    </lineage>
</organism>
<dbReference type="Pfam" id="PF01261">
    <property type="entry name" value="AP_endonuc_2"/>
    <property type="match status" value="1"/>
</dbReference>
<keyword evidence="4" id="KW-1185">Reference proteome</keyword>
<dbReference type="Proteomes" id="UP000288711">
    <property type="component" value="Unassembled WGS sequence"/>
</dbReference>
<accession>A0A444B6R1</accession>
<dbReference type="InterPro" id="IPR013022">
    <property type="entry name" value="Xyl_isomerase-like_TIM-brl"/>
</dbReference>
<dbReference type="Gene3D" id="3.20.20.150">
    <property type="entry name" value="Divalent-metal-dependent TIM barrel enzymes"/>
    <property type="match status" value="1"/>
</dbReference>
<proteinExistence type="predicted"/>
<protein>
    <submittedName>
        <fullName evidence="3">Inosose dehydratase</fullName>
    </submittedName>
</protein>
<name>A0A444B6R1_9MICO</name>
<dbReference type="SUPFAM" id="SSF51658">
    <property type="entry name" value="Xylose isomerase-like"/>
    <property type="match status" value="1"/>
</dbReference>
<evidence type="ECO:0000313" key="3">
    <source>
        <dbReference type="EMBL" id="RWU84097.1"/>
    </source>
</evidence>
<dbReference type="PANTHER" id="PTHR12110:SF41">
    <property type="entry name" value="INOSOSE DEHYDRATASE"/>
    <property type="match status" value="1"/>
</dbReference>
<comment type="caution">
    <text evidence="3">The sequence shown here is derived from an EMBL/GenBank/DDBJ whole genome shotgun (WGS) entry which is preliminary data.</text>
</comment>
<evidence type="ECO:0000259" key="2">
    <source>
        <dbReference type="Pfam" id="PF01261"/>
    </source>
</evidence>
<dbReference type="AlphaFoldDB" id="A0A444B6R1"/>
<feature type="domain" description="Xylose isomerase-like TIM barrel" evidence="2">
    <location>
        <begin position="32"/>
        <end position="260"/>
    </location>
</feature>